<organism evidence="2 3">
    <name type="scientific">Corchorus olitorius</name>
    <dbReference type="NCBI Taxonomy" id="93759"/>
    <lineage>
        <taxon>Eukaryota</taxon>
        <taxon>Viridiplantae</taxon>
        <taxon>Streptophyta</taxon>
        <taxon>Embryophyta</taxon>
        <taxon>Tracheophyta</taxon>
        <taxon>Spermatophyta</taxon>
        <taxon>Magnoliopsida</taxon>
        <taxon>eudicotyledons</taxon>
        <taxon>Gunneridae</taxon>
        <taxon>Pentapetalae</taxon>
        <taxon>rosids</taxon>
        <taxon>malvids</taxon>
        <taxon>Malvales</taxon>
        <taxon>Malvaceae</taxon>
        <taxon>Grewioideae</taxon>
        <taxon>Apeibeae</taxon>
        <taxon>Corchorus</taxon>
    </lineage>
</organism>
<accession>A0A1R3KZE1</accession>
<evidence type="ECO:0000313" key="2">
    <source>
        <dbReference type="EMBL" id="OMP12476.1"/>
    </source>
</evidence>
<dbReference type="OrthoDB" id="10682004at2759"/>
<protein>
    <submittedName>
        <fullName evidence="2">Uncharacterized protein</fullName>
    </submittedName>
</protein>
<name>A0A1R3KZE1_9ROSI</name>
<reference evidence="3" key="1">
    <citation type="submission" date="2013-09" db="EMBL/GenBank/DDBJ databases">
        <title>Corchorus olitorius genome sequencing.</title>
        <authorList>
            <person name="Alam M."/>
            <person name="Haque M.S."/>
            <person name="Islam M.S."/>
            <person name="Emdad E.M."/>
            <person name="Islam M.M."/>
            <person name="Ahmed B."/>
            <person name="Halim A."/>
            <person name="Hossen Q.M.M."/>
            <person name="Hossain M.Z."/>
            <person name="Ahmed R."/>
            <person name="Khan M.M."/>
            <person name="Islam R."/>
            <person name="Rashid M.M."/>
            <person name="Khan S.A."/>
            <person name="Rahman M.S."/>
            <person name="Alam M."/>
            <person name="Yahiya A.S."/>
            <person name="Khan M.S."/>
            <person name="Azam M.S."/>
            <person name="Haque T."/>
            <person name="Lashkar M.Z.H."/>
            <person name="Akhand A.I."/>
            <person name="Morshed G."/>
            <person name="Roy S."/>
            <person name="Uddin K.S."/>
            <person name="Rabeya T."/>
            <person name="Hossain A.S."/>
            <person name="Chowdhury A."/>
            <person name="Snigdha A.R."/>
            <person name="Mortoza M.S."/>
            <person name="Matin S.A."/>
            <person name="Hoque S.M.E."/>
            <person name="Islam M.K."/>
            <person name="Roy D.K."/>
            <person name="Haider R."/>
            <person name="Moosa M.M."/>
            <person name="Elias S.M."/>
            <person name="Hasan A.M."/>
            <person name="Jahan S."/>
            <person name="Shafiuddin M."/>
            <person name="Mahmood N."/>
            <person name="Shommy N.S."/>
        </authorList>
    </citation>
    <scope>NUCLEOTIDE SEQUENCE [LARGE SCALE GENOMIC DNA]</scope>
    <source>
        <strain evidence="3">cv. O-4</strain>
    </source>
</reference>
<sequence length="131" mass="15484">MAKKNRPRQHFCARVFTGSFRALADLRPRELHVVRHRPQREHRRHVNEPRAPHLRVNHVQQAAFEQQQRNGDHLEGRLQLAEEVHGHALRRANLRHPFTQGRDGDLAADDDERDDVGHAPQRQQHQQRKKN</sequence>
<proteinExistence type="predicted"/>
<comment type="caution">
    <text evidence="2">The sequence shown here is derived from an EMBL/GenBank/DDBJ whole genome shotgun (WGS) entry which is preliminary data.</text>
</comment>
<keyword evidence="3" id="KW-1185">Reference proteome</keyword>
<dbReference type="EMBL" id="AWUE01009232">
    <property type="protein sequence ID" value="OMP12476.1"/>
    <property type="molecule type" value="Genomic_DNA"/>
</dbReference>
<feature type="region of interest" description="Disordered" evidence="1">
    <location>
        <begin position="91"/>
        <end position="131"/>
    </location>
</feature>
<dbReference type="Proteomes" id="UP000187203">
    <property type="component" value="Unassembled WGS sequence"/>
</dbReference>
<dbReference type="AlphaFoldDB" id="A0A1R3KZE1"/>
<evidence type="ECO:0000313" key="3">
    <source>
        <dbReference type="Proteomes" id="UP000187203"/>
    </source>
</evidence>
<evidence type="ECO:0000256" key="1">
    <source>
        <dbReference type="SAM" id="MobiDB-lite"/>
    </source>
</evidence>
<gene>
    <name evidence="2" type="ORF">COLO4_03145</name>
</gene>